<proteinExistence type="predicted"/>
<feature type="region of interest" description="Disordered" evidence="1">
    <location>
        <begin position="267"/>
        <end position="314"/>
    </location>
</feature>
<gene>
    <name evidence="3" type="ORF">SAMN05421827_12816</name>
</gene>
<evidence type="ECO:0000313" key="3">
    <source>
        <dbReference type="EMBL" id="SDH53037.1"/>
    </source>
</evidence>
<evidence type="ECO:0000256" key="1">
    <source>
        <dbReference type="SAM" id="MobiDB-lite"/>
    </source>
</evidence>
<dbReference type="RefSeq" id="WP_090504103.1">
    <property type="nucleotide sequence ID" value="NZ_FNCH01000028.1"/>
</dbReference>
<dbReference type="InterPro" id="IPR025343">
    <property type="entry name" value="DUF4099"/>
</dbReference>
<accession>A0A1G8D5J3</accession>
<protein>
    <recommendedName>
        <fullName evidence="2">DUF4099 domain-containing protein</fullName>
    </recommendedName>
</protein>
<feature type="domain" description="DUF4099" evidence="2">
    <location>
        <begin position="7"/>
        <end position="85"/>
    </location>
</feature>
<sequence length="314" mass="35241">MNEQLNNQLPLKDLESVGLYKEGAITMDRENINALKRGNMTDLVELKNVKGNDGFEIEALEARLSVVDENGENKLRIDPVYKDVQKHPLLSDKEHEQLVSGEVANIKKEVVDKDGNAASEIIEFDNLTNQFLSYDPRKLKIPVAINDENLSPEKKRKLREGEVITLSDGTEVQYRTADKNGLRSNRNALVLSLLLDGGLSYLLVTGISRLMGKQSAEEQSYSKGYLTALKEVEKQLERKQQKFPNDKSIANELNVVKHEFSNASAMSPAQLDTLSFKDADDVKNEKNVNDPDHGRNNPVGEDEHDIENSRGRGR</sequence>
<evidence type="ECO:0000313" key="4">
    <source>
        <dbReference type="Proteomes" id="UP000199643"/>
    </source>
</evidence>
<reference evidence="4" key="1">
    <citation type="submission" date="2016-10" db="EMBL/GenBank/DDBJ databases">
        <authorList>
            <person name="Varghese N."/>
            <person name="Submissions S."/>
        </authorList>
    </citation>
    <scope>NUCLEOTIDE SEQUENCE [LARGE SCALE GENOMIC DNA]</scope>
    <source>
        <strain evidence="4">DSM 17933</strain>
    </source>
</reference>
<name>A0A1G8D5J3_9SPHI</name>
<dbReference type="STRING" id="405671.SAMN05421827_12816"/>
<keyword evidence="4" id="KW-1185">Reference proteome</keyword>
<dbReference type="OrthoDB" id="835269at2"/>
<dbReference type="Pfam" id="PF13351">
    <property type="entry name" value="DUF4099"/>
    <property type="match status" value="1"/>
</dbReference>
<organism evidence="3 4">
    <name type="scientific">Pedobacter terrae</name>
    <dbReference type="NCBI Taxonomy" id="405671"/>
    <lineage>
        <taxon>Bacteria</taxon>
        <taxon>Pseudomonadati</taxon>
        <taxon>Bacteroidota</taxon>
        <taxon>Sphingobacteriia</taxon>
        <taxon>Sphingobacteriales</taxon>
        <taxon>Sphingobacteriaceae</taxon>
        <taxon>Pedobacter</taxon>
    </lineage>
</organism>
<dbReference type="EMBL" id="FNCH01000028">
    <property type="protein sequence ID" value="SDH53037.1"/>
    <property type="molecule type" value="Genomic_DNA"/>
</dbReference>
<dbReference type="Proteomes" id="UP000199643">
    <property type="component" value="Unassembled WGS sequence"/>
</dbReference>
<feature type="compositionally biased region" description="Basic and acidic residues" evidence="1">
    <location>
        <begin position="275"/>
        <end position="295"/>
    </location>
</feature>
<dbReference type="AlphaFoldDB" id="A0A1G8D5J3"/>
<evidence type="ECO:0000259" key="2">
    <source>
        <dbReference type="Pfam" id="PF13351"/>
    </source>
</evidence>